<evidence type="ECO:0000259" key="15">
    <source>
        <dbReference type="PROSITE" id="PS50011"/>
    </source>
</evidence>
<comment type="catalytic activity">
    <reaction evidence="12">
        <text>L-threonyl-[protein] + ATP = O-phospho-L-threonyl-[protein] + ADP + H(+)</text>
        <dbReference type="Rhea" id="RHEA:46608"/>
        <dbReference type="Rhea" id="RHEA-COMP:11060"/>
        <dbReference type="Rhea" id="RHEA-COMP:11605"/>
        <dbReference type="ChEBI" id="CHEBI:15378"/>
        <dbReference type="ChEBI" id="CHEBI:30013"/>
        <dbReference type="ChEBI" id="CHEBI:30616"/>
        <dbReference type="ChEBI" id="CHEBI:61977"/>
        <dbReference type="ChEBI" id="CHEBI:456216"/>
        <dbReference type="EC" id="2.7.11.1"/>
    </reaction>
</comment>
<keyword evidence="8" id="KW-0067">ATP-binding</keyword>
<feature type="region of interest" description="Disordered" evidence="14">
    <location>
        <begin position="476"/>
        <end position="503"/>
    </location>
</feature>
<dbReference type="GO" id="GO:0005524">
    <property type="term" value="F:ATP binding"/>
    <property type="evidence" value="ECO:0007669"/>
    <property type="project" value="UniProtKB-KW"/>
</dbReference>
<dbReference type="GO" id="GO:0010506">
    <property type="term" value="P:regulation of autophagy"/>
    <property type="evidence" value="ECO:0007669"/>
    <property type="project" value="InterPro"/>
</dbReference>
<keyword evidence="5" id="KW-0808">Transferase</keyword>
<dbReference type="PROSITE" id="PS00108">
    <property type="entry name" value="PROTEIN_KINASE_ST"/>
    <property type="match status" value="1"/>
</dbReference>
<evidence type="ECO:0000256" key="10">
    <source>
        <dbReference type="ARBA" id="ARBA00023006"/>
    </source>
</evidence>
<dbReference type="GO" id="GO:0015031">
    <property type="term" value="P:protein transport"/>
    <property type="evidence" value="ECO:0007669"/>
    <property type="project" value="UniProtKB-KW"/>
</dbReference>
<evidence type="ECO:0000256" key="2">
    <source>
        <dbReference type="ARBA" id="ARBA00012513"/>
    </source>
</evidence>
<dbReference type="InterPro" id="IPR011009">
    <property type="entry name" value="Kinase-like_dom_sf"/>
</dbReference>
<keyword evidence="10" id="KW-0072">Autophagy</keyword>
<evidence type="ECO:0000313" key="17">
    <source>
        <dbReference type="Proteomes" id="UP001174936"/>
    </source>
</evidence>
<name>A0AA40CNQ2_9PEZI</name>
<evidence type="ECO:0000256" key="1">
    <source>
        <dbReference type="ARBA" id="ARBA00004623"/>
    </source>
</evidence>
<dbReference type="GO" id="GO:0005829">
    <property type="term" value="C:cytosol"/>
    <property type="evidence" value="ECO:0007669"/>
    <property type="project" value="TreeGrafter"/>
</dbReference>
<reference evidence="16" key="1">
    <citation type="submission" date="2023-06" db="EMBL/GenBank/DDBJ databases">
        <title>Genome-scale phylogeny and comparative genomics of the fungal order Sordariales.</title>
        <authorList>
            <consortium name="Lawrence Berkeley National Laboratory"/>
            <person name="Hensen N."/>
            <person name="Bonometti L."/>
            <person name="Westerberg I."/>
            <person name="Brannstrom I.O."/>
            <person name="Guillou S."/>
            <person name="Cros-Aarteil S."/>
            <person name="Calhoun S."/>
            <person name="Haridas S."/>
            <person name="Kuo A."/>
            <person name="Mondo S."/>
            <person name="Pangilinan J."/>
            <person name="Riley R."/>
            <person name="Labutti K."/>
            <person name="Andreopoulos B."/>
            <person name="Lipzen A."/>
            <person name="Chen C."/>
            <person name="Yanf M."/>
            <person name="Daum C."/>
            <person name="Ng V."/>
            <person name="Clum A."/>
            <person name="Steindorff A."/>
            <person name="Ohm R."/>
            <person name="Martin F."/>
            <person name="Silar P."/>
            <person name="Natvig D."/>
            <person name="Lalanne C."/>
            <person name="Gautier V."/>
            <person name="Ament-Velasquez S.L."/>
            <person name="Kruys A."/>
            <person name="Hutchinson M.I."/>
            <person name="Powell A.J."/>
            <person name="Barry K."/>
            <person name="Miller A.N."/>
            <person name="Grigoriev I.V."/>
            <person name="Debuchy R."/>
            <person name="Gladieux P."/>
            <person name="Thoren M.H."/>
            <person name="Johannesson H."/>
        </authorList>
    </citation>
    <scope>NUCLEOTIDE SEQUENCE</scope>
    <source>
        <strain evidence="16">SMH2532-1</strain>
    </source>
</reference>
<dbReference type="GO" id="GO:0034045">
    <property type="term" value="C:phagophore assembly site membrane"/>
    <property type="evidence" value="ECO:0007669"/>
    <property type="project" value="UniProtKB-SubCell"/>
</dbReference>
<dbReference type="EC" id="2.7.11.1" evidence="2"/>
<protein>
    <recommendedName>
        <fullName evidence="2">non-specific serine/threonine protein kinase</fullName>
        <ecNumber evidence="2">2.7.11.1</ecNumber>
    </recommendedName>
    <alternativeName>
        <fullName evidence="11">Autophagy-related protein 1</fullName>
    </alternativeName>
</protein>
<dbReference type="InterPro" id="IPR008271">
    <property type="entry name" value="Ser/Thr_kinase_AS"/>
</dbReference>
<keyword evidence="9" id="KW-0653">Protein transport</keyword>
<comment type="catalytic activity">
    <reaction evidence="13">
        <text>L-seryl-[protein] + ATP = O-phospho-L-seryl-[protein] + ADP + H(+)</text>
        <dbReference type="Rhea" id="RHEA:17989"/>
        <dbReference type="Rhea" id="RHEA-COMP:9863"/>
        <dbReference type="Rhea" id="RHEA-COMP:11604"/>
        <dbReference type="ChEBI" id="CHEBI:15378"/>
        <dbReference type="ChEBI" id="CHEBI:29999"/>
        <dbReference type="ChEBI" id="CHEBI:30616"/>
        <dbReference type="ChEBI" id="CHEBI:83421"/>
        <dbReference type="ChEBI" id="CHEBI:456216"/>
        <dbReference type="EC" id="2.7.11.1"/>
    </reaction>
</comment>
<dbReference type="Gene3D" id="1.10.510.10">
    <property type="entry name" value="Transferase(Phosphotransferase) domain 1"/>
    <property type="match status" value="1"/>
</dbReference>
<evidence type="ECO:0000256" key="12">
    <source>
        <dbReference type="ARBA" id="ARBA00047899"/>
    </source>
</evidence>
<evidence type="ECO:0000256" key="3">
    <source>
        <dbReference type="ARBA" id="ARBA00022448"/>
    </source>
</evidence>
<feature type="region of interest" description="Disordered" evidence="14">
    <location>
        <begin position="372"/>
        <end position="407"/>
    </location>
</feature>
<dbReference type="SMART" id="SM00220">
    <property type="entry name" value="S_TKc"/>
    <property type="match status" value="1"/>
</dbReference>
<evidence type="ECO:0000256" key="7">
    <source>
        <dbReference type="ARBA" id="ARBA00022777"/>
    </source>
</evidence>
<feature type="compositionally biased region" description="Basic and acidic residues" evidence="14">
    <location>
        <begin position="569"/>
        <end position="583"/>
    </location>
</feature>
<comment type="caution">
    <text evidence="16">The sequence shown here is derived from an EMBL/GenBank/DDBJ whole genome shotgun (WGS) entry which is preliminary data.</text>
</comment>
<evidence type="ECO:0000256" key="6">
    <source>
        <dbReference type="ARBA" id="ARBA00022741"/>
    </source>
</evidence>
<dbReference type="CDD" id="cd00180">
    <property type="entry name" value="PKc"/>
    <property type="match status" value="1"/>
</dbReference>
<keyword evidence="17" id="KW-1185">Reference proteome</keyword>
<dbReference type="PANTHER" id="PTHR24348:SF22">
    <property type="entry name" value="NON-SPECIFIC SERINE_THREONINE PROTEIN KINASE"/>
    <property type="match status" value="1"/>
</dbReference>
<organism evidence="16 17">
    <name type="scientific">Cercophora newfieldiana</name>
    <dbReference type="NCBI Taxonomy" id="92897"/>
    <lineage>
        <taxon>Eukaryota</taxon>
        <taxon>Fungi</taxon>
        <taxon>Dikarya</taxon>
        <taxon>Ascomycota</taxon>
        <taxon>Pezizomycotina</taxon>
        <taxon>Sordariomycetes</taxon>
        <taxon>Sordariomycetidae</taxon>
        <taxon>Sordariales</taxon>
        <taxon>Lasiosphaeriaceae</taxon>
        <taxon>Cercophora</taxon>
    </lineage>
</organism>
<dbReference type="GO" id="GO:0004674">
    <property type="term" value="F:protein serine/threonine kinase activity"/>
    <property type="evidence" value="ECO:0007669"/>
    <property type="project" value="UniProtKB-KW"/>
</dbReference>
<evidence type="ECO:0000256" key="4">
    <source>
        <dbReference type="ARBA" id="ARBA00022527"/>
    </source>
</evidence>
<gene>
    <name evidence="16" type="ORF">B0T16DRAFT_192578</name>
</gene>
<comment type="subcellular location">
    <subcellularLocation>
        <location evidence="1">Preautophagosomal structure membrane</location>
        <topology evidence="1">Peripheral membrane protein</topology>
    </subcellularLocation>
</comment>
<evidence type="ECO:0000313" key="16">
    <source>
        <dbReference type="EMBL" id="KAK0644063.1"/>
    </source>
</evidence>
<dbReference type="InterPro" id="IPR000719">
    <property type="entry name" value="Prot_kinase_dom"/>
</dbReference>
<evidence type="ECO:0000256" key="14">
    <source>
        <dbReference type="SAM" id="MobiDB-lite"/>
    </source>
</evidence>
<dbReference type="Pfam" id="PF00069">
    <property type="entry name" value="Pkinase"/>
    <property type="match status" value="1"/>
</dbReference>
<dbReference type="SUPFAM" id="SSF56112">
    <property type="entry name" value="Protein kinase-like (PK-like)"/>
    <property type="match status" value="1"/>
</dbReference>
<feature type="region of interest" description="Disordered" evidence="14">
    <location>
        <begin position="658"/>
        <end position="683"/>
    </location>
</feature>
<dbReference type="PROSITE" id="PS50011">
    <property type="entry name" value="PROTEIN_KINASE_DOM"/>
    <property type="match status" value="1"/>
</dbReference>
<feature type="compositionally biased region" description="Polar residues" evidence="14">
    <location>
        <begin position="537"/>
        <end position="549"/>
    </location>
</feature>
<evidence type="ECO:0000256" key="9">
    <source>
        <dbReference type="ARBA" id="ARBA00022927"/>
    </source>
</evidence>
<evidence type="ECO:0000256" key="5">
    <source>
        <dbReference type="ARBA" id="ARBA00022679"/>
    </source>
</evidence>
<sequence length="746" mass="82541">MASQATLPELVRDFRLQASLQGSVTVHTRAPGRRGVSRHESWSRERILGNGGYGVVWLERKVKITDKNADAQATALRAVKCVKIPPSQTNFKYVRELEALAKFSQDKYCEHFVKFFGWYEVSGFLHIAMEYCEYGDLKGYLSDHVTMPENQVQDITLQVSGALSLMHSERFAHRDLKPANILIKCKPPDNWWVKVADLGLSKRAENDAASTTVRGTENFMAPEMRGFPFIGDPRLENPFAADMWSLGEIVFRALSGCATFEDPRRLLDYQQNKAGFPINILRDNTASLEAESLVVSLMSADPPERMTAADTLRHPWLALYPEPGPDVPPQPTAGTAPPLFPYLDEITEPSGQWTATVSHRGTTTIPRVSKRADNASTSQTMRPGPPSAVKGRMPTRDAARNTSHKSTETKVVAALDDTTYDVNPADMRSATPAQLREQSRTFSQTMNVVGFSENNTNKLQAREYLDDDTSIDEGLKRVSPRSFAHPSRAPEQSSIEGSQGRPARIQRLALPKAERFDVAEPYRPILRQSPFAAPSPRYTSNGEYSTVTARSHPRVELNGQLARRMPSYEMKEKPRPEKAERRTTANGTTGGKGPSNEQSGLRRKQTKSKNASGANVAELPNSIPNSRAKTASVEDADEEDNIIADALRHVASKEIPKISPSRGINGARSESDDRILHDSDSGTSINQAAVSGYSEWRRTKETKQIEANSGVAEYADDLDLAAAYFERSRGWCRTSVITGTGLRTSC</sequence>
<proteinExistence type="predicted"/>
<evidence type="ECO:0000256" key="11">
    <source>
        <dbReference type="ARBA" id="ARBA00030237"/>
    </source>
</evidence>
<dbReference type="InterPro" id="IPR045269">
    <property type="entry name" value="Atg1-like"/>
</dbReference>
<feature type="compositionally biased region" description="Basic and acidic residues" evidence="14">
    <location>
        <begin position="669"/>
        <end position="680"/>
    </location>
</feature>
<dbReference type="GO" id="GO:0000045">
    <property type="term" value="P:autophagosome assembly"/>
    <property type="evidence" value="ECO:0007669"/>
    <property type="project" value="TreeGrafter"/>
</dbReference>
<keyword evidence="7 16" id="KW-0418">Kinase</keyword>
<keyword evidence="4" id="KW-0723">Serine/threonine-protein kinase</keyword>
<keyword evidence="6" id="KW-0547">Nucleotide-binding</keyword>
<accession>A0AA40CNQ2</accession>
<evidence type="ECO:0000256" key="8">
    <source>
        <dbReference type="ARBA" id="ARBA00022840"/>
    </source>
</evidence>
<feature type="region of interest" description="Disordered" evidence="14">
    <location>
        <begin position="529"/>
        <end position="637"/>
    </location>
</feature>
<dbReference type="GO" id="GO:0005776">
    <property type="term" value="C:autophagosome"/>
    <property type="evidence" value="ECO:0007669"/>
    <property type="project" value="TreeGrafter"/>
</dbReference>
<evidence type="ECO:0000256" key="13">
    <source>
        <dbReference type="ARBA" id="ARBA00048679"/>
    </source>
</evidence>
<keyword evidence="3" id="KW-0813">Transport</keyword>
<dbReference type="Proteomes" id="UP001174936">
    <property type="component" value="Unassembled WGS sequence"/>
</dbReference>
<feature type="domain" description="Protein kinase" evidence="15">
    <location>
        <begin position="42"/>
        <end position="317"/>
    </location>
</feature>
<dbReference type="AlphaFoldDB" id="A0AA40CNQ2"/>
<dbReference type="PANTHER" id="PTHR24348">
    <property type="entry name" value="SERINE/THREONINE-PROTEIN KINASE UNC-51-RELATED"/>
    <property type="match status" value="1"/>
</dbReference>
<dbReference type="EMBL" id="JAULSV010000005">
    <property type="protein sequence ID" value="KAK0644063.1"/>
    <property type="molecule type" value="Genomic_DNA"/>
</dbReference>